<evidence type="ECO:0000313" key="1">
    <source>
        <dbReference type="EMBL" id="MDL4842466.1"/>
    </source>
</evidence>
<organism evidence="1 2">
    <name type="scientific">Aquibacillus rhizosphaerae</name>
    <dbReference type="NCBI Taxonomy" id="3051431"/>
    <lineage>
        <taxon>Bacteria</taxon>
        <taxon>Bacillati</taxon>
        <taxon>Bacillota</taxon>
        <taxon>Bacilli</taxon>
        <taxon>Bacillales</taxon>
        <taxon>Bacillaceae</taxon>
        <taxon>Aquibacillus</taxon>
    </lineage>
</organism>
<comment type="caution">
    <text evidence="1">The sequence shown here is derived from an EMBL/GenBank/DDBJ whole genome shotgun (WGS) entry which is preliminary data.</text>
</comment>
<sequence length="911" mass="107144">MRQRVLTYSNIEQLYAPDSIFMKQYNDAIHITATNSLRRALVENNAQRRWIDAPIISFGQLVKNIGYGWFRSKTMLKQMIELTKIYDEFGKQKHVNREIFKAFDRNQKDVYATMRALIESAYTSKIDLTQIRLSEEEKLFFDLYSRFEKHKSVGNFHRWFNDFYKGKEELLLDALVQTLTEIYEKKDSRRESNLIPKVFNKKESAGIRRAFENEQDEKTQQRKINKEKAIRKAQYELEHTFKKKRVLVFHGFYFITPVQELFFKGLERFSNVEIVHVIHYDKDYPQIFETVERFLDLRHAQQVSDSPFPINTLANNFANRLAGDQTTINTRTSHYYAFDHIYQFKNYLEQDDEQGREVIFSPRAKEADKYVSGLDRASDAKLKDYPIGQFLLDLHRFNQSDYSIDAGEFNDAEKLNSDVLIRLFNSGYLYIPKKNNKYRNGTHLVESLIKLEPIVKNCVTFEQWEETLTEFIANKNSIEACLKPENYEPTDDKDLYVFENQSLAYLNVSVSNLKMILKGIDLLKEFYTLSYEGETLSISQYVDNLQNYMGEKVTRFMKDADEKKLTKKLLSELNELKEDEDFDGINRKDIIKGLSFFLSKANDEESLVMEQTDESSTNTRVRQLVDGDGIAFENNRNIHLAFMDNLVLPLGQHLSLWPMKEETINTIISTRRTKLRQLQLRKEMTGSITAYLIYLIMQKATKITLSYATNFEDENNLYPSFYMQLLDLEPYNYNPLTSSGVGEQYEKSAIKHIEVMEREKSFILNKTAYACQRRFVLSYLLQKRPDFESDFHHQFIYSSLYSYYSKLRKYRNQDTSENEIVSFVDSMFPQWTDTKKSMLLKQARGFTLKGCKPERIEGLTIWTSPKPIALIGLNNRDYNKKPTSFVTNSSKCKYCPFVLQCRQAGEDIANE</sequence>
<evidence type="ECO:0000313" key="2">
    <source>
        <dbReference type="Proteomes" id="UP001235343"/>
    </source>
</evidence>
<protein>
    <recommendedName>
        <fullName evidence="3">PD-(D/E)XK endonuclease-like domain-containing protein</fullName>
    </recommendedName>
</protein>
<dbReference type="RefSeq" id="WP_285933736.1">
    <property type="nucleotide sequence ID" value="NZ_JASTZU010000058.1"/>
</dbReference>
<keyword evidence="2" id="KW-1185">Reference proteome</keyword>
<evidence type="ECO:0008006" key="3">
    <source>
        <dbReference type="Google" id="ProtNLM"/>
    </source>
</evidence>
<accession>A0ABT7LD37</accession>
<name>A0ABT7LD37_9BACI</name>
<proteinExistence type="predicted"/>
<reference evidence="1 2" key="1">
    <citation type="submission" date="2023-06" db="EMBL/GenBank/DDBJ databases">
        <title>Aquibacillus rhizosphaerae LR5S19.</title>
        <authorList>
            <person name="Sun J.-Q."/>
        </authorList>
    </citation>
    <scope>NUCLEOTIDE SEQUENCE [LARGE SCALE GENOMIC DNA]</scope>
    <source>
        <strain evidence="1 2">LR5S19</strain>
    </source>
</reference>
<gene>
    <name evidence="1" type="ORF">QQS35_18690</name>
</gene>
<dbReference type="EMBL" id="JASTZU010000058">
    <property type="protein sequence ID" value="MDL4842466.1"/>
    <property type="molecule type" value="Genomic_DNA"/>
</dbReference>
<dbReference type="Proteomes" id="UP001235343">
    <property type="component" value="Unassembled WGS sequence"/>
</dbReference>